<dbReference type="RefSeq" id="YP_009098170.1">
    <property type="nucleotide sequence ID" value="NC_025417.1"/>
</dbReference>
<proteinExistence type="predicted"/>
<reference evidence="1 2" key="1">
    <citation type="journal article" date="2014" name="PLoS ONE">
        <title>Improving the Safety of Staphylococcus aureus Polyvalent Phages by Their Production on a Staphylococcus xylosus Strain.</title>
        <authorList>
            <person name="El Haddad L."/>
            <person name="Ben Abdallah N."/>
            <person name="Plante P.L."/>
            <person name="Dumaresq J."/>
            <person name="Katsarava R."/>
            <person name="Labrie S."/>
            <person name="Corbeil J."/>
            <person name="St-Gelais D."/>
            <person name="Moineau S."/>
        </authorList>
    </citation>
    <scope>NUCLEOTIDE SEQUENCE [LARGE SCALE GENOMIC DNA]</scope>
</reference>
<protein>
    <submittedName>
        <fullName evidence="1">Uncharacterized protein</fullName>
    </submittedName>
</protein>
<dbReference type="GeneID" id="22276433"/>
<evidence type="ECO:0000313" key="2">
    <source>
        <dbReference type="Proteomes" id="UP000028568"/>
    </source>
</evidence>
<dbReference type="KEGG" id="vg:22276433"/>
<evidence type="ECO:0000313" key="1">
    <source>
        <dbReference type="EMBL" id="AFX93287.1"/>
    </source>
</evidence>
<dbReference type="Proteomes" id="UP000028568">
    <property type="component" value="Segment"/>
</dbReference>
<name>A0A075BE66_9CAUD</name>
<accession>A0A075BE66</accession>
<dbReference type="EMBL" id="KC012913">
    <property type="protein sequence ID" value="AFX93287.1"/>
    <property type="molecule type" value="Genomic_DNA"/>
</dbReference>
<organism evidence="1 2">
    <name type="scientific">Staphylococcus phage Team1</name>
    <dbReference type="NCBI Taxonomy" id="1262512"/>
    <lineage>
        <taxon>Viruses</taxon>
        <taxon>Duplodnaviria</taxon>
        <taxon>Heunggongvirae</taxon>
        <taxon>Uroviricota</taxon>
        <taxon>Caudoviricetes</taxon>
        <taxon>Herelleviridae</taxon>
        <taxon>Twortvirinae</taxon>
        <taxon>Kayvirus</taxon>
        <taxon>Kayvirus G1</taxon>
    </lineage>
</organism>
<sequence>MRDKRIHSELLYDIIGKHIQEEENITPYIEAIYVDMMNIIVVEYTFYNENGTRMLGQYPIGEVM</sequence>